<feature type="transmembrane region" description="Helical" evidence="1">
    <location>
        <begin position="122"/>
        <end position="140"/>
    </location>
</feature>
<evidence type="ECO:0000313" key="3">
    <source>
        <dbReference type="Proteomes" id="UP000250991"/>
    </source>
</evidence>
<feature type="transmembrane region" description="Helical" evidence="1">
    <location>
        <begin position="146"/>
        <end position="164"/>
    </location>
</feature>
<keyword evidence="1" id="KW-0472">Membrane</keyword>
<keyword evidence="1" id="KW-1133">Transmembrane helix</keyword>
<protein>
    <recommendedName>
        <fullName evidence="4">Protein traS</fullName>
    </recommendedName>
</protein>
<evidence type="ECO:0000256" key="1">
    <source>
        <dbReference type="SAM" id="Phobius"/>
    </source>
</evidence>
<feature type="transmembrane region" description="Helical" evidence="1">
    <location>
        <begin position="38"/>
        <end position="57"/>
    </location>
</feature>
<keyword evidence="1" id="KW-0812">Transmembrane</keyword>
<dbReference type="RefSeq" id="WP_024169128.1">
    <property type="nucleotide sequence ID" value="NZ_BNGH01000011.1"/>
</dbReference>
<evidence type="ECO:0000313" key="2">
    <source>
        <dbReference type="EMBL" id="SPW71085.1"/>
    </source>
</evidence>
<proteinExistence type="predicted"/>
<accession>A0A2X1L6G0</accession>
<sequence length="192" mass="22061">MKRSEVEKDVFFILESLKEKDYEIPSNKRILGVLFRKIWLVYVLQLIMVTLDCYLYFSDEGDIPYFFHKFMGLLLLSSGSMLFFTLAFVGSMYSPVSMSLVIGKEVMEKSVLMQVLSKKIRFYSKFLLLFNTLIGLFFLYFHEAAVVALGLSWFGSFIFCVIILQGSMSRYMTPSAIDTIAKIKTIISSGTK</sequence>
<evidence type="ECO:0008006" key="4">
    <source>
        <dbReference type="Google" id="ProtNLM"/>
    </source>
</evidence>
<gene>
    <name evidence="2" type="ORF">NCTC8009_00365</name>
</gene>
<dbReference type="AlphaFoldDB" id="A0A2X1L6G0"/>
<organism evidence="2 3">
    <name type="scientific">Escherichia coli</name>
    <dbReference type="NCBI Taxonomy" id="562"/>
    <lineage>
        <taxon>Bacteria</taxon>
        <taxon>Pseudomonadati</taxon>
        <taxon>Pseudomonadota</taxon>
        <taxon>Gammaproteobacteria</taxon>
        <taxon>Enterobacterales</taxon>
        <taxon>Enterobacteriaceae</taxon>
        <taxon>Escherichia</taxon>
    </lineage>
</organism>
<reference evidence="2 3" key="1">
    <citation type="submission" date="2018-06" db="EMBL/GenBank/DDBJ databases">
        <authorList>
            <consortium name="Pathogen Informatics"/>
            <person name="Doyle S."/>
        </authorList>
    </citation>
    <scope>NUCLEOTIDE SEQUENCE [LARGE SCALE GENOMIC DNA]</scope>
    <source>
        <strain evidence="2 3">NCTC8009</strain>
    </source>
</reference>
<feature type="transmembrane region" description="Helical" evidence="1">
    <location>
        <begin position="77"/>
        <end position="102"/>
    </location>
</feature>
<name>A0A2X1L6G0_ECOLX</name>
<dbReference type="Proteomes" id="UP000250991">
    <property type="component" value="Unassembled WGS sequence"/>
</dbReference>
<dbReference type="EMBL" id="UARW01000004">
    <property type="protein sequence ID" value="SPW71085.1"/>
    <property type="molecule type" value="Genomic_DNA"/>
</dbReference>